<evidence type="ECO:0000256" key="2">
    <source>
        <dbReference type="ARBA" id="ARBA00022801"/>
    </source>
</evidence>
<dbReference type="InterPro" id="IPR036390">
    <property type="entry name" value="WH_DNA-bd_sf"/>
</dbReference>
<reference evidence="7 8" key="1">
    <citation type="submission" date="2019-02" db="EMBL/GenBank/DDBJ databases">
        <title>Deep-cultivation of Planctomycetes and their phenomic and genomic characterization uncovers novel biology.</title>
        <authorList>
            <person name="Wiegand S."/>
            <person name="Jogler M."/>
            <person name="Boedeker C."/>
            <person name="Pinto D."/>
            <person name="Vollmers J."/>
            <person name="Rivas-Marin E."/>
            <person name="Kohn T."/>
            <person name="Peeters S.H."/>
            <person name="Heuer A."/>
            <person name="Rast P."/>
            <person name="Oberbeckmann S."/>
            <person name="Bunk B."/>
            <person name="Jeske O."/>
            <person name="Meyerdierks A."/>
            <person name="Storesund J.E."/>
            <person name="Kallscheuer N."/>
            <person name="Luecker S."/>
            <person name="Lage O.M."/>
            <person name="Pohl T."/>
            <person name="Merkel B.J."/>
            <person name="Hornburger P."/>
            <person name="Mueller R.-W."/>
            <person name="Bruemmer F."/>
            <person name="Labrenz M."/>
            <person name="Spormann A.M."/>
            <person name="Op Den Camp H."/>
            <person name="Overmann J."/>
            <person name="Amann R."/>
            <person name="Jetten M.S.M."/>
            <person name="Mascher T."/>
            <person name="Medema M.H."/>
            <person name="Devos D.P."/>
            <person name="Kaster A.-K."/>
            <person name="Ovreas L."/>
            <person name="Rohde M."/>
            <person name="Galperin M.Y."/>
            <person name="Jogler C."/>
        </authorList>
    </citation>
    <scope>NUCLEOTIDE SEQUENCE [LARGE SCALE GENOMIC DNA]</scope>
    <source>
        <strain evidence="7 8">CA54</strain>
    </source>
</reference>
<dbReference type="InterPro" id="IPR027417">
    <property type="entry name" value="P-loop_NTPase"/>
</dbReference>
<organism evidence="7 8">
    <name type="scientific">Symmachiella macrocystis</name>
    <dbReference type="NCBI Taxonomy" id="2527985"/>
    <lineage>
        <taxon>Bacteria</taxon>
        <taxon>Pseudomonadati</taxon>
        <taxon>Planctomycetota</taxon>
        <taxon>Planctomycetia</taxon>
        <taxon>Planctomycetales</taxon>
        <taxon>Planctomycetaceae</taxon>
        <taxon>Symmachiella</taxon>
    </lineage>
</organism>
<dbReference type="GO" id="GO:0016787">
    <property type="term" value="F:hydrolase activity"/>
    <property type="evidence" value="ECO:0007669"/>
    <property type="project" value="UniProtKB-KW"/>
</dbReference>
<feature type="region of interest" description="Disordered" evidence="5">
    <location>
        <begin position="82"/>
        <end position="108"/>
    </location>
</feature>
<dbReference type="AlphaFoldDB" id="A0A5C6BC37"/>
<dbReference type="InterPro" id="IPR014818">
    <property type="entry name" value="Phage/plasmid_primase_P4_C"/>
</dbReference>
<accession>A0A5C6BC37</accession>
<dbReference type="SUPFAM" id="SSF46785">
    <property type="entry name" value="Winged helix' DNA-binding domain"/>
    <property type="match status" value="1"/>
</dbReference>
<dbReference type="GO" id="GO:0004386">
    <property type="term" value="F:helicase activity"/>
    <property type="evidence" value="ECO:0007669"/>
    <property type="project" value="UniProtKB-KW"/>
</dbReference>
<dbReference type="Gene3D" id="3.40.1360.10">
    <property type="match status" value="1"/>
</dbReference>
<keyword evidence="8" id="KW-1185">Reference proteome</keyword>
<evidence type="ECO:0000313" key="8">
    <source>
        <dbReference type="Proteomes" id="UP000320735"/>
    </source>
</evidence>
<dbReference type="GO" id="GO:0005524">
    <property type="term" value="F:ATP binding"/>
    <property type="evidence" value="ECO:0007669"/>
    <property type="project" value="UniProtKB-KW"/>
</dbReference>
<evidence type="ECO:0000259" key="6">
    <source>
        <dbReference type="PROSITE" id="PS51206"/>
    </source>
</evidence>
<protein>
    <recommendedName>
        <fullName evidence="6">SF3 helicase domain-containing protein</fullName>
    </recommendedName>
</protein>
<dbReference type="PANTHER" id="PTHR35372">
    <property type="entry name" value="ATP BINDING PROTEIN-RELATED"/>
    <property type="match status" value="1"/>
</dbReference>
<dbReference type="OrthoDB" id="288091at2"/>
<feature type="compositionally biased region" description="Basic and acidic residues" evidence="5">
    <location>
        <begin position="84"/>
        <end position="105"/>
    </location>
</feature>
<dbReference type="PANTHER" id="PTHR35372:SF2">
    <property type="entry name" value="SF3 HELICASE DOMAIN-CONTAINING PROTEIN"/>
    <property type="match status" value="1"/>
</dbReference>
<dbReference type="InterPro" id="IPR045455">
    <property type="entry name" value="NrS-1_pol-like_helicase"/>
</dbReference>
<gene>
    <name evidence="7" type="ORF">CA54_40860</name>
</gene>
<dbReference type="InterPro" id="IPR006500">
    <property type="entry name" value="Helicase_put_C_phage/plasmid"/>
</dbReference>
<dbReference type="InterPro" id="IPR014015">
    <property type="entry name" value="Helicase_SF3_DNA-vir"/>
</dbReference>
<dbReference type="Gene3D" id="3.40.50.300">
    <property type="entry name" value="P-loop containing nucleotide triphosphate hydrolases"/>
    <property type="match status" value="1"/>
</dbReference>
<dbReference type="SUPFAM" id="SSF52540">
    <property type="entry name" value="P-loop containing nucleoside triphosphate hydrolases"/>
    <property type="match status" value="1"/>
</dbReference>
<dbReference type="InterPro" id="IPR051620">
    <property type="entry name" value="ORF904-like_C"/>
</dbReference>
<dbReference type="InterPro" id="IPR034154">
    <property type="entry name" value="TOPRIM_DnaG/twinkle"/>
</dbReference>
<dbReference type="Pfam" id="PF19263">
    <property type="entry name" value="DUF5906"/>
    <property type="match status" value="1"/>
</dbReference>
<dbReference type="CDD" id="cd01029">
    <property type="entry name" value="TOPRIM_primases"/>
    <property type="match status" value="1"/>
</dbReference>
<dbReference type="EMBL" id="SJPP01000002">
    <property type="protein sequence ID" value="TWU08849.1"/>
    <property type="molecule type" value="Genomic_DNA"/>
</dbReference>
<dbReference type="NCBIfam" id="TIGR01613">
    <property type="entry name" value="primase_Cterm"/>
    <property type="match status" value="1"/>
</dbReference>
<proteinExistence type="predicted"/>
<dbReference type="InterPro" id="IPR004968">
    <property type="entry name" value="DNA_primase/NTPase_C"/>
</dbReference>
<dbReference type="Pfam" id="PF12965">
    <property type="entry name" value="DUF3854"/>
    <property type="match status" value="1"/>
</dbReference>
<keyword evidence="4" id="KW-0067">ATP-binding</keyword>
<dbReference type="InterPro" id="IPR024385">
    <property type="entry name" value="DUF3854"/>
</dbReference>
<sequence length="711" mass="79802">MTDTATMDDPRLKVEAALQPHHIEQLRASGLTDETILACKFKSENRIQHIRLILQHKTFPKKCGSCLIIPYYDHNGDYTAYQRVRPDTPRTSGKDKRPIKYESPRKSQNRAYFPPHDCWSSVIEDTQQRIMITEGEKKAAKACQEGFPTIGLAGVWNWKPESTKVDSLIVDLDTINWSGREVVISFDSDIATNENIQDAESRLANLLTKKGANVRVARIPEAKDGSKVGVDDFLVSHSAAELHQVINAAEEPSEIMILERLEASSLDPMTTARDFISEYATDGGKRTLHFYRDEWIAYNKYVYRKIEPSELRARLVQFVDTLAEKITTRAIGNMVDCLRAACIVPSRRVMPTWLCEKPPHPATECLVAKNKIIHLPTLGTVKNDPALLTVNAVDYEYNPDAECPHWLEFLAGIWSDDPDCIETLQEIFGYLLLPDTSQQKIFLFVGPKRSGKGTIGRIIRELIGRDNVCAPTLGRLAGEFGLQPLLNKTAAIVGDARLSGRNDASAIAEALLSVSGEDPQTVNRKHLPQVDTELSVRFLLLTNELPRFTDASATLPSRFVILKFTKSFFGREDHELTDKLKAELPGILNWAIEGYKRLNERGFFIQPTSADEAIEEMEELASPAMAFVRDCCEIEPGPRTPVDDVWAAWRRWCARTGRKEGDKQTFGRNLNAAAPGVIAKQTRAFGGRIRAYEGLRLVDNEPNDDSDNFYG</sequence>
<evidence type="ECO:0000256" key="1">
    <source>
        <dbReference type="ARBA" id="ARBA00022741"/>
    </source>
</evidence>
<dbReference type="Pfam" id="PF08706">
    <property type="entry name" value="D5_N"/>
    <property type="match status" value="1"/>
</dbReference>
<comment type="caution">
    <text evidence="7">The sequence shown here is derived from an EMBL/GenBank/DDBJ whole genome shotgun (WGS) entry which is preliminary data.</text>
</comment>
<evidence type="ECO:0000256" key="4">
    <source>
        <dbReference type="ARBA" id="ARBA00022840"/>
    </source>
</evidence>
<dbReference type="Proteomes" id="UP000320735">
    <property type="component" value="Unassembled WGS sequence"/>
</dbReference>
<evidence type="ECO:0000313" key="7">
    <source>
        <dbReference type="EMBL" id="TWU08849.1"/>
    </source>
</evidence>
<feature type="domain" description="SF3 helicase" evidence="6">
    <location>
        <begin position="419"/>
        <end position="577"/>
    </location>
</feature>
<name>A0A5C6BC37_9PLAN</name>
<keyword evidence="2" id="KW-0378">Hydrolase</keyword>
<dbReference type="RefSeq" id="WP_146372635.1">
    <property type="nucleotide sequence ID" value="NZ_SJPP01000002.1"/>
</dbReference>
<evidence type="ECO:0000256" key="5">
    <source>
        <dbReference type="SAM" id="MobiDB-lite"/>
    </source>
</evidence>
<dbReference type="Pfam" id="PF03288">
    <property type="entry name" value="Pox_D5"/>
    <property type="match status" value="1"/>
</dbReference>
<keyword evidence="1" id="KW-0547">Nucleotide-binding</keyword>
<keyword evidence="3" id="KW-0347">Helicase</keyword>
<evidence type="ECO:0000256" key="3">
    <source>
        <dbReference type="ARBA" id="ARBA00022806"/>
    </source>
</evidence>
<dbReference type="PROSITE" id="PS51206">
    <property type="entry name" value="SF3_HELICASE_1"/>
    <property type="match status" value="1"/>
</dbReference>